<dbReference type="Pfam" id="PF00860">
    <property type="entry name" value="Xan_ur_permease"/>
    <property type="match status" value="1"/>
</dbReference>
<feature type="transmembrane region" description="Helical" evidence="9">
    <location>
        <begin position="203"/>
        <end position="223"/>
    </location>
</feature>
<sequence length="479" mass="50341">MQITSKIQSTKENSKNGLLEKVFKLTKYGTNAKTEILAGLTTFITLGYALLVIPNVLKASGMNSQGALGDAANALTVLNDPVVGSIFTATCVLFLLSTLFMGLYANLPYALGPGMGLVAFFTYGVCLTMGFTWQEASAAVFISGIVFIICTVTSLRQLIVDALPQNIKVAITSGIGLFIALIGLKSGGIVIANPGTLVSFGSFTSPSVLLTIIGILITGILMARRTKGAMLIGIVATTIIGIPMRVTNIQGAQLFSMPPSMMPTFGKMDFVGLLTHNGTGLIAAITSVIMVILTFSLVDMFDTIGTLVGTAQKGNLYDEEGKPRGMNRALLVDSISTTIGALFGLPTVSTYLESTSGIAEGGKTGLTAVVTAVLCGLTLFFAGFVGMVPAQATAPVLIIIGCLMLETIKEVDFSSFDEALPAFFTIAIMPFSYSIANGIAFGIITYPILKIAVGKGKKVHPLMYILAALFILRYILIPQ</sequence>
<keyword evidence="4 8" id="KW-1003">Cell membrane</keyword>
<reference evidence="10 11" key="1">
    <citation type="submission" date="2021-03" db="EMBL/GenBank/DDBJ databases">
        <title>Genomic Encyclopedia of Type Strains, Phase IV (KMG-IV): sequencing the most valuable type-strain genomes for metagenomic binning, comparative biology and taxonomic classification.</title>
        <authorList>
            <person name="Goeker M."/>
        </authorList>
    </citation>
    <scope>NUCLEOTIDE SEQUENCE [LARGE SCALE GENOMIC DNA]</scope>
    <source>
        <strain evidence="10 11">DSM 28650</strain>
    </source>
</reference>
<evidence type="ECO:0000256" key="7">
    <source>
        <dbReference type="ARBA" id="ARBA00023136"/>
    </source>
</evidence>
<keyword evidence="7 8" id="KW-0472">Membrane</keyword>
<evidence type="ECO:0000313" key="10">
    <source>
        <dbReference type="EMBL" id="MBP2020523.1"/>
    </source>
</evidence>
<dbReference type="PANTHER" id="PTHR43337:SF1">
    <property type="entry name" value="XANTHINE_URACIL PERMEASE C887.17-RELATED"/>
    <property type="match status" value="1"/>
</dbReference>
<keyword evidence="6 8" id="KW-1133">Transmembrane helix</keyword>
<dbReference type="EMBL" id="JAGGLL010000002">
    <property type="protein sequence ID" value="MBP2020523.1"/>
    <property type="molecule type" value="Genomic_DNA"/>
</dbReference>
<evidence type="ECO:0000256" key="9">
    <source>
        <dbReference type="SAM" id="Phobius"/>
    </source>
</evidence>
<keyword evidence="3 8" id="KW-0813">Transport</keyword>
<comment type="similarity">
    <text evidence="2 8">Belongs to the nucleobase:cation symporter-2 (NCS2) (TC 2.A.40) family. Azg-like subfamily.</text>
</comment>
<feature type="transmembrane region" description="Helical" evidence="9">
    <location>
        <begin position="420"/>
        <end position="449"/>
    </location>
</feature>
<dbReference type="InterPro" id="IPR006043">
    <property type="entry name" value="NCS2"/>
</dbReference>
<comment type="subcellular location">
    <subcellularLocation>
        <location evidence="1 8">Cell membrane</location>
        <topology evidence="1 8">Multi-pass membrane protein</topology>
    </subcellularLocation>
</comment>
<accession>A0ABS4JYB2</accession>
<evidence type="ECO:0000256" key="3">
    <source>
        <dbReference type="ARBA" id="ARBA00022448"/>
    </source>
</evidence>
<feature type="transmembrane region" description="Helical" evidence="9">
    <location>
        <begin position="230"/>
        <end position="250"/>
    </location>
</feature>
<feature type="transmembrane region" description="Helical" evidence="9">
    <location>
        <begin position="270"/>
        <end position="298"/>
    </location>
</feature>
<feature type="transmembrane region" description="Helical" evidence="9">
    <location>
        <begin position="167"/>
        <end position="191"/>
    </location>
</feature>
<organism evidence="10 11">
    <name type="scientific">Clostridium punense</name>
    <dbReference type="NCBI Taxonomy" id="1054297"/>
    <lineage>
        <taxon>Bacteria</taxon>
        <taxon>Bacillati</taxon>
        <taxon>Bacillota</taxon>
        <taxon>Clostridia</taxon>
        <taxon>Eubacteriales</taxon>
        <taxon>Clostridiaceae</taxon>
        <taxon>Clostridium</taxon>
    </lineage>
</organism>
<evidence type="ECO:0000256" key="2">
    <source>
        <dbReference type="ARBA" id="ARBA00005697"/>
    </source>
</evidence>
<evidence type="ECO:0000256" key="8">
    <source>
        <dbReference type="PIRNR" id="PIRNR005353"/>
    </source>
</evidence>
<evidence type="ECO:0000256" key="4">
    <source>
        <dbReference type="ARBA" id="ARBA00022475"/>
    </source>
</evidence>
<dbReference type="PIRSF" id="PIRSF005353">
    <property type="entry name" value="PbuG"/>
    <property type="match status" value="1"/>
</dbReference>
<feature type="transmembrane region" description="Helical" evidence="9">
    <location>
        <begin position="111"/>
        <end position="131"/>
    </location>
</feature>
<feature type="transmembrane region" description="Helical" evidence="9">
    <location>
        <begin position="364"/>
        <end position="385"/>
    </location>
</feature>
<feature type="transmembrane region" description="Helical" evidence="9">
    <location>
        <begin position="330"/>
        <end position="352"/>
    </location>
</feature>
<keyword evidence="11" id="KW-1185">Reference proteome</keyword>
<feature type="transmembrane region" description="Helical" evidence="9">
    <location>
        <begin position="36"/>
        <end position="57"/>
    </location>
</feature>
<keyword evidence="5 8" id="KW-0812">Transmembrane</keyword>
<dbReference type="InterPro" id="IPR026033">
    <property type="entry name" value="Azg-like_bact_archaea"/>
</dbReference>
<dbReference type="Proteomes" id="UP001519308">
    <property type="component" value="Unassembled WGS sequence"/>
</dbReference>
<evidence type="ECO:0000313" key="11">
    <source>
        <dbReference type="Proteomes" id="UP001519308"/>
    </source>
</evidence>
<proteinExistence type="inferred from homology"/>
<evidence type="ECO:0000256" key="6">
    <source>
        <dbReference type="ARBA" id="ARBA00022989"/>
    </source>
</evidence>
<feature type="transmembrane region" description="Helical" evidence="9">
    <location>
        <begin position="137"/>
        <end position="155"/>
    </location>
</feature>
<feature type="transmembrane region" description="Helical" evidence="9">
    <location>
        <begin position="461"/>
        <end position="477"/>
    </location>
</feature>
<dbReference type="RefSeq" id="WP_021284783.1">
    <property type="nucleotide sequence ID" value="NZ_JAGGLL010000002.1"/>
</dbReference>
<feature type="transmembrane region" description="Helical" evidence="9">
    <location>
        <begin position="82"/>
        <end position="104"/>
    </location>
</feature>
<dbReference type="PANTHER" id="PTHR43337">
    <property type="entry name" value="XANTHINE/URACIL PERMEASE C887.17-RELATED"/>
    <property type="match status" value="1"/>
</dbReference>
<evidence type="ECO:0000256" key="5">
    <source>
        <dbReference type="ARBA" id="ARBA00022692"/>
    </source>
</evidence>
<name>A0ABS4JYB2_9CLOT</name>
<protein>
    <submittedName>
        <fullName evidence="10">AGZA family xanthine/uracil permease-like MFS transporter</fullName>
    </submittedName>
</protein>
<evidence type="ECO:0000256" key="1">
    <source>
        <dbReference type="ARBA" id="ARBA00004651"/>
    </source>
</evidence>
<gene>
    <name evidence="10" type="ORF">J2Z44_000307</name>
</gene>
<dbReference type="InterPro" id="IPR045018">
    <property type="entry name" value="Azg-like"/>
</dbReference>
<comment type="caution">
    <text evidence="10">The sequence shown here is derived from an EMBL/GenBank/DDBJ whole genome shotgun (WGS) entry which is preliminary data.</text>
</comment>